<evidence type="ECO:0000313" key="13">
    <source>
        <dbReference type="Proteomes" id="UP000067444"/>
    </source>
</evidence>
<dbReference type="AlphaFoldDB" id="A0A0K0Y7Q3"/>
<dbReference type="STRING" id="1458307.OSB_24690"/>
<evidence type="ECO:0000256" key="2">
    <source>
        <dbReference type="ARBA" id="ARBA00004141"/>
    </source>
</evidence>
<evidence type="ECO:0000256" key="3">
    <source>
        <dbReference type="ARBA" id="ARBA00007931"/>
    </source>
</evidence>
<dbReference type="KEGG" id="otm:OSB_24690"/>
<evidence type="ECO:0000256" key="6">
    <source>
        <dbReference type="ARBA" id="ARBA00022723"/>
    </source>
</evidence>
<evidence type="ECO:0000256" key="11">
    <source>
        <dbReference type="ARBA" id="ARBA00023136"/>
    </source>
</evidence>
<evidence type="ECO:0000256" key="9">
    <source>
        <dbReference type="ARBA" id="ARBA00022989"/>
    </source>
</evidence>
<keyword evidence="9" id="KW-1133">Transmembrane helix</keyword>
<keyword evidence="6" id="KW-0479">Metal-binding</keyword>
<dbReference type="Proteomes" id="UP000067444">
    <property type="component" value="Chromosome"/>
</dbReference>
<keyword evidence="11" id="KW-0472">Membrane</keyword>
<evidence type="ECO:0000256" key="8">
    <source>
        <dbReference type="ARBA" id="ARBA00022833"/>
    </source>
</evidence>
<evidence type="ECO:0000256" key="5">
    <source>
        <dbReference type="ARBA" id="ARBA00022692"/>
    </source>
</evidence>
<dbReference type="GO" id="GO:0006508">
    <property type="term" value="P:proteolysis"/>
    <property type="evidence" value="ECO:0007669"/>
    <property type="project" value="UniProtKB-KW"/>
</dbReference>
<keyword evidence="8" id="KW-0862">Zinc</keyword>
<keyword evidence="5" id="KW-0812">Transmembrane</keyword>
<keyword evidence="7" id="KW-0378">Hydrolase</keyword>
<comment type="subcellular location">
    <subcellularLocation>
        <location evidence="2">Membrane</location>
        <topology evidence="2">Multi-pass membrane protein</topology>
    </subcellularLocation>
</comment>
<keyword evidence="13" id="KW-1185">Reference proteome</keyword>
<dbReference type="GO" id="GO:0016020">
    <property type="term" value="C:membrane"/>
    <property type="evidence" value="ECO:0007669"/>
    <property type="project" value="UniProtKB-SubCell"/>
</dbReference>
<dbReference type="PANTHER" id="PTHR39188:SF3">
    <property type="entry name" value="STAGE IV SPORULATION PROTEIN FB"/>
    <property type="match status" value="1"/>
</dbReference>
<keyword evidence="10" id="KW-0482">Metalloprotease</keyword>
<sequence>MISPVVFLFCAIAACLGTIYALRGGWTSPLKTTIIGLDPQGLGISALAVILAVVFFGPVFGLSIILVVVIHEFGHVAAFRVAGHHDASFRLVPLLGGYAISNRPVDTQEEDVFITLMGPAICLAPMLLAYALAQISLTTFPAAYYPLVTFASISGALNFFNLLPIWPLDGGKLTASITSVFHDRAPFYIFATTSALIGLVALLSQSFFLVFLVIMTVQHLMQTGGGDGRAPYRRMSKKRALICLGAWLFTAAALFMGGIATITRFVG</sequence>
<keyword evidence="4" id="KW-0645">Protease</keyword>
<dbReference type="PANTHER" id="PTHR39188">
    <property type="entry name" value="MEMBRANE-ASSOCIATED ZINC METALLOPROTEASE M50B"/>
    <property type="match status" value="1"/>
</dbReference>
<proteinExistence type="inferred from homology"/>
<dbReference type="InterPro" id="IPR008915">
    <property type="entry name" value="Peptidase_M50"/>
</dbReference>
<evidence type="ECO:0000256" key="1">
    <source>
        <dbReference type="ARBA" id="ARBA00001947"/>
    </source>
</evidence>
<dbReference type="GO" id="GO:0046872">
    <property type="term" value="F:metal ion binding"/>
    <property type="evidence" value="ECO:0007669"/>
    <property type="project" value="UniProtKB-KW"/>
</dbReference>
<organism evidence="12 13">
    <name type="scientific">Octadecabacter temperatus</name>
    <dbReference type="NCBI Taxonomy" id="1458307"/>
    <lineage>
        <taxon>Bacteria</taxon>
        <taxon>Pseudomonadati</taxon>
        <taxon>Pseudomonadota</taxon>
        <taxon>Alphaproteobacteria</taxon>
        <taxon>Rhodobacterales</taxon>
        <taxon>Roseobacteraceae</taxon>
        <taxon>Octadecabacter</taxon>
    </lineage>
</organism>
<dbReference type="EMBL" id="CP012160">
    <property type="protein sequence ID" value="AKS47004.1"/>
    <property type="molecule type" value="Genomic_DNA"/>
</dbReference>
<dbReference type="Pfam" id="PF02163">
    <property type="entry name" value="Peptidase_M50"/>
    <property type="match status" value="1"/>
</dbReference>
<evidence type="ECO:0000256" key="4">
    <source>
        <dbReference type="ARBA" id="ARBA00022670"/>
    </source>
</evidence>
<gene>
    <name evidence="12" type="ORF">OSB_24690</name>
</gene>
<comment type="cofactor">
    <cofactor evidence="1">
        <name>Zn(2+)</name>
        <dbReference type="ChEBI" id="CHEBI:29105"/>
    </cofactor>
</comment>
<comment type="similarity">
    <text evidence="3">Belongs to the peptidase M50B family.</text>
</comment>
<accession>A0A0K0Y7Q3</accession>
<evidence type="ECO:0000313" key="12">
    <source>
        <dbReference type="EMBL" id="AKS47004.1"/>
    </source>
</evidence>
<protein>
    <submittedName>
        <fullName evidence="12">Peptidase family M50</fullName>
    </submittedName>
</protein>
<reference evidence="12 13" key="1">
    <citation type="journal article" date="2015" name="Genome Announc.">
        <title>Closed Genome Sequence of Octadecabacter temperatus SB1, the First Mesophilic Species of the Genus Octadecabacter.</title>
        <authorList>
            <person name="Voget S."/>
            <person name="Billerbeck S."/>
            <person name="Simon M."/>
            <person name="Daniel R."/>
        </authorList>
    </citation>
    <scope>NUCLEOTIDE SEQUENCE [LARGE SCALE GENOMIC DNA]</scope>
    <source>
        <strain evidence="12 13">SB1</strain>
    </source>
</reference>
<name>A0A0K0Y7Q3_9RHOB</name>
<dbReference type="GO" id="GO:0008237">
    <property type="term" value="F:metallopeptidase activity"/>
    <property type="evidence" value="ECO:0007669"/>
    <property type="project" value="UniProtKB-KW"/>
</dbReference>
<evidence type="ECO:0000256" key="10">
    <source>
        <dbReference type="ARBA" id="ARBA00023049"/>
    </source>
</evidence>
<dbReference type="RefSeq" id="WP_234967385.1">
    <property type="nucleotide sequence ID" value="NZ_CP012160.1"/>
</dbReference>
<evidence type="ECO:0000256" key="7">
    <source>
        <dbReference type="ARBA" id="ARBA00022801"/>
    </source>
</evidence>